<name>I3EDS0_NEMP3</name>
<accession>I3EDS0</accession>
<dbReference type="InParanoid" id="I3EDS0"/>
<protein>
    <submittedName>
        <fullName evidence="1">Uncharacterized protein</fullName>
    </submittedName>
</protein>
<keyword evidence="2" id="KW-1185">Reference proteome</keyword>
<proteinExistence type="predicted"/>
<evidence type="ECO:0000313" key="2">
    <source>
        <dbReference type="Proteomes" id="UP000002872"/>
    </source>
</evidence>
<dbReference type="OrthoDB" id="2194928at2759"/>
<dbReference type="Proteomes" id="UP000002872">
    <property type="component" value="Unassembled WGS sequence"/>
</dbReference>
<dbReference type="HOGENOM" id="CLU_334358_0_0_1"/>
<reference evidence="1" key="1">
    <citation type="submission" date="2011-01" db="EMBL/GenBank/DDBJ databases">
        <title>The Genome Sequence of Nematocida parisii strain ERTm3.</title>
        <authorList>
            <consortium name="The Broad Institute Genome Sequencing Platform"/>
            <consortium name="The Broad Institute Genome Sequencing Center for Infectious Disease"/>
            <person name="Cuomo C."/>
            <person name="Troemel E."/>
            <person name="Young S.K."/>
            <person name="Zeng Q."/>
            <person name="Gargeya S."/>
            <person name="Fitzgerald M."/>
            <person name="Haas B."/>
            <person name="Abouelleil A."/>
            <person name="Alvarado L."/>
            <person name="Arachchi H.M."/>
            <person name="Berlin A."/>
            <person name="Chapman S.B."/>
            <person name="Gearin G."/>
            <person name="Goldberg J."/>
            <person name="Griggs A."/>
            <person name="Gujja S."/>
            <person name="Hansen M."/>
            <person name="Heiman D."/>
            <person name="Howarth C."/>
            <person name="Larimer J."/>
            <person name="Lui A."/>
            <person name="MacDonald P.J.P."/>
            <person name="McCowen C."/>
            <person name="Montmayeur A."/>
            <person name="Murphy C."/>
            <person name="Neiman D."/>
            <person name="Pearson M."/>
            <person name="Priest M."/>
            <person name="Roberts A."/>
            <person name="Saif S."/>
            <person name="Shea T."/>
            <person name="Sisk P."/>
            <person name="Stolte C."/>
            <person name="Sykes S."/>
            <person name="Wortman J."/>
            <person name="Nusbaum C."/>
            <person name="Birren B."/>
        </authorList>
    </citation>
    <scope>NUCLEOTIDE SEQUENCE</scope>
    <source>
        <strain evidence="1">ERTm3</strain>
    </source>
</reference>
<sequence length="773" mass="86611">MSAEEYLQKVEEILANPFLVKMTESTYNKIRDMAKVQGVYYPEGRLHHVLGLIHSRANRDTIYIFGIDQESKRCTIGDSSVEMCGISIGLPLGLKAISQSIKKGFVIDENNLQKSIRIESKSHLVQMAMISLFKAVVQRGLDKEGVFYNRIIDMIGESNSQVKIKAINAALKIGKRSNLIENTTNGLMDESKKILPNPVWSPAMLALLGIHIYRAKEKADEAIKKVLKIVKNYIVKVSNEKALNGLLVILWGMTKSGEKKHLPFIILLSLFSRHSEVRKSAIGIFIEYLGHNPSDRSLCLLDEIRKPVPNIKMLLKFGRISKALLISYSNLLVSEGTPLLIKRAAQLKMYAGEEYAWDAADIFSVVCALRMNISEYKKKKKRKDSTISTTVAKLTEIVSTISPKFLSPLVKIELELMKLLIKAVQRTGLATPSSRAALLHCMRKNVFTKEVLKALLVHKETIDQTFISSIGRTAKTPTTVLAAIMVKAPQIEKMDKMGVECPAIALMKGSPSYASYVYLLATQRIISPEKAKAVLFELLACYTVDPLLGDIGSYCRFDSLYLLVHACARSPEALKYELYNKRQNSVPLSVVLSQLKLPSAGIKLSKEEKKLLMQNILKLSIDKSRRLAHAIFTTILPAFQKVYPHRLLRYIFSVYTKEVQNASLDTAILAAGLKTMKRLLRAQRRKQTKSETAAPIESTAERRTTISMVLEGVLNTLISSDGSVHQKILGMEKGLFKVKNIQNLANNYLERVFGSASKNTQWKINEIRSKILI</sequence>
<dbReference type="AlphaFoldDB" id="I3EDS0"/>
<dbReference type="EMBL" id="GL870883">
    <property type="protein sequence ID" value="EIJ87367.1"/>
    <property type="molecule type" value="Genomic_DNA"/>
</dbReference>
<evidence type="ECO:0000313" key="1">
    <source>
        <dbReference type="EMBL" id="EIJ87367.1"/>
    </source>
</evidence>
<dbReference type="VEuPathDB" id="MicrosporidiaDB:NEQG_02490"/>
<dbReference type="OMA" id="RMNISEY"/>
<organism evidence="1 2">
    <name type="scientific">Nematocida parisii (strain ERTm3)</name>
    <name type="common">Nematode killer fungus</name>
    <dbReference type="NCBI Taxonomy" id="935791"/>
    <lineage>
        <taxon>Eukaryota</taxon>
        <taxon>Fungi</taxon>
        <taxon>Fungi incertae sedis</taxon>
        <taxon>Microsporidia</taxon>
        <taxon>Nematocida</taxon>
    </lineage>
</organism>
<dbReference type="SUPFAM" id="SSF48371">
    <property type="entry name" value="ARM repeat"/>
    <property type="match status" value="1"/>
</dbReference>
<dbReference type="InterPro" id="IPR016024">
    <property type="entry name" value="ARM-type_fold"/>
</dbReference>
<gene>
    <name evidence="1" type="ORF">NEQG_02490</name>
</gene>